<name>A0A8H6M393_9AGAR</name>
<evidence type="ECO:0000256" key="1">
    <source>
        <dbReference type="SAM" id="MobiDB-lite"/>
    </source>
</evidence>
<feature type="compositionally biased region" description="Low complexity" evidence="1">
    <location>
        <begin position="62"/>
        <end position="72"/>
    </location>
</feature>
<protein>
    <submittedName>
        <fullName evidence="2">Uncharacterized protein</fullName>
    </submittedName>
</protein>
<feature type="region of interest" description="Disordered" evidence="1">
    <location>
        <begin position="62"/>
        <end position="84"/>
    </location>
</feature>
<reference evidence="2 3" key="1">
    <citation type="submission" date="2020-07" db="EMBL/GenBank/DDBJ databases">
        <title>Comparative genomics of pyrophilous fungi reveals a link between fire events and developmental genes.</title>
        <authorList>
            <consortium name="DOE Joint Genome Institute"/>
            <person name="Steindorff A.S."/>
            <person name="Carver A."/>
            <person name="Calhoun S."/>
            <person name="Stillman K."/>
            <person name="Liu H."/>
            <person name="Lipzen A."/>
            <person name="Pangilinan J."/>
            <person name="Labutti K."/>
            <person name="Bruns T.D."/>
            <person name="Grigoriev I.V."/>
        </authorList>
    </citation>
    <scope>NUCLEOTIDE SEQUENCE [LARGE SCALE GENOMIC DNA]</scope>
    <source>
        <strain evidence="2 3">CBS 144469</strain>
    </source>
</reference>
<dbReference type="Proteomes" id="UP000521943">
    <property type="component" value="Unassembled WGS sequence"/>
</dbReference>
<dbReference type="EMBL" id="JACGCI010000060">
    <property type="protein sequence ID" value="KAF6749972.1"/>
    <property type="molecule type" value="Genomic_DNA"/>
</dbReference>
<gene>
    <name evidence="2" type="ORF">DFP72DRAFT_912166</name>
</gene>
<organism evidence="2 3">
    <name type="scientific">Ephemerocybe angulata</name>
    <dbReference type="NCBI Taxonomy" id="980116"/>
    <lineage>
        <taxon>Eukaryota</taxon>
        <taxon>Fungi</taxon>
        <taxon>Dikarya</taxon>
        <taxon>Basidiomycota</taxon>
        <taxon>Agaricomycotina</taxon>
        <taxon>Agaricomycetes</taxon>
        <taxon>Agaricomycetidae</taxon>
        <taxon>Agaricales</taxon>
        <taxon>Agaricineae</taxon>
        <taxon>Psathyrellaceae</taxon>
        <taxon>Ephemerocybe</taxon>
    </lineage>
</organism>
<dbReference type="AlphaFoldDB" id="A0A8H6M393"/>
<evidence type="ECO:0000313" key="3">
    <source>
        <dbReference type="Proteomes" id="UP000521943"/>
    </source>
</evidence>
<proteinExistence type="predicted"/>
<comment type="caution">
    <text evidence="2">The sequence shown here is derived from an EMBL/GenBank/DDBJ whole genome shotgun (WGS) entry which is preliminary data.</text>
</comment>
<accession>A0A8H6M393</accession>
<sequence>MVNAAQGDVLTATRFFQEIVSQSPFIVTRTTVVTWTYGPHTLSSYLSNLLTHLFLNSQSSSITESTPIPTVPDTIEAPPAMTQG</sequence>
<evidence type="ECO:0000313" key="2">
    <source>
        <dbReference type="EMBL" id="KAF6749972.1"/>
    </source>
</evidence>
<keyword evidence="3" id="KW-1185">Reference proteome</keyword>
<dbReference type="OrthoDB" id="3025387at2759"/>